<evidence type="ECO:0000256" key="4">
    <source>
        <dbReference type="RuleBase" id="RU004003"/>
    </source>
</evidence>
<proteinExistence type="inferred from homology"/>
<protein>
    <recommendedName>
        <fullName evidence="5">Type II/III secretion system secretin-like domain-containing protein</fullName>
    </recommendedName>
</protein>
<comment type="caution">
    <text evidence="6">The sequence shown here is derived from an EMBL/GenBank/DDBJ whole genome shotgun (WGS) entry which is preliminary data.</text>
</comment>
<dbReference type="Pfam" id="PF00263">
    <property type="entry name" value="Secretin"/>
    <property type="match status" value="1"/>
</dbReference>
<name>A0A225DNL4_9BACT</name>
<dbReference type="InterPro" id="IPR001775">
    <property type="entry name" value="GspD/PilQ"/>
</dbReference>
<dbReference type="PANTHER" id="PTHR30332">
    <property type="entry name" value="PROBABLE GENERAL SECRETION PATHWAY PROTEIN D"/>
    <property type="match status" value="1"/>
</dbReference>
<evidence type="ECO:0000256" key="3">
    <source>
        <dbReference type="ARBA" id="ARBA00023136"/>
    </source>
</evidence>
<evidence type="ECO:0000259" key="5">
    <source>
        <dbReference type="Pfam" id="PF00263"/>
    </source>
</evidence>
<feature type="domain" description="Type II/III secretion system secretin-like" evidence="5">
    <location>
        <begin position="125"/>
        <end position="306"/>
    </location>
</feature>
<dbReference type="Proteomes" id="UP000214646">
    <property type="component" value="Unassembled WGS sequence"/>
</dbReference>
<evidence type="ECO:0000313" key="7">
    <source>
        <dbReference type="Proteomes" id="UP000214646"/>
    </source>
</evidence>
<dbReference type="PANTHER" id="PTHR30332:SF24">
    <property type="entry name" value="SECRETIN GSPD-RELATED"/>
    <property type="match status" value="1"/>
</dbReference>
<reference evidence="7" key="1">
    <citation type="submission" date="2017-06" db="EMBL/GenBank/DDBJ databases">
        <title>Genome analysis of Fimbriiglobus ruber SP5, the first member of the order Planctomycetales with confirmed chitinolytic capability.</title>
        <authorList>
            <person name="Ravin N.V."/>
            <person name="Rakitin A.L."/>
            <person name="Ivanova A.A."/>
            <person name="Beletsky A.V."/>
            <person name="Kulichevskaya I.S."/>
            <person name="Mardanov A.V."/>
            <person name="Dedysh S.N."/>
        </authorList>
    </citation>
    <scope>NUCLEOTIDE SEQUENCE [LARGE SCALE GENOMIC DNA]</scope>
    <source>
        <strain evidence="7">SP5</strain>
    </source>
</reference>
<dbReference type="GO" id="GO:0015627">
    <property type="term" value="C:type II protein secretion system complex"/>
    <property type="evidence" value="ECO:0007669"/>
    <property type="project" value="TreeGrafter"/>
</dbReference>
<dbReference type="InterPro" id="IPR004846">
    <property type="entry name" value="T2SS/T3SS_dom"/>
</dbReference>
<dbReference type="EMBL" id="NIDE01000004">
    <property type="protein sequence ID" value="OWK43070.1"/>
    <property type="molecule type" value="Genomic_DNA"/>
</dbReference>
<dbReference type="PRINTS" id="PR00811">
    <property type="entry name" value="BCTERIALGSPD"/>
</dbReference>
<keyword evidence="2" id="KW-0732">Signal</keyword>
<dbReference type="GO" id="GO:0016020">
    <property type="term" value="C:membrane"/>
    <property type="evidence" value="ECO:0007669"/>
    <property type="project" value="UniProtKB-SubCell"/>
</dbReference>
<dbReference type="AlphaFoldDB" id="A0A225DNL4"/>
<dbReference type="InterPro" id="IPR050810">
    <property type="entry name" value="Bact_Secretion_Sys_Channel"/>
</dbReference>
<organism evidence="6 7">
    <name type="scientific">Fimbriiglobus ruber</name>
    <dbReference type="NCBI Taxonomy" id="1908690"/>
    <lineage>
        <taxon>Bacteria</taxon>
        <taxon>Pseudomonadati</taxon>
        <taxon>Planctomycetota</taxon>
        <taxon>Planctomycetia</taxon>
        <taxon>Gemmatales</taxon>
        <taxon>Gemmataceae</taxon>
        <taxon>Fimbriiglobus</taxon>
    </lineage>
</organism>
<dbReference type="GO" id="GO:0009306">
    <property type="term" value="P:protein secretion"/>
    <property type="evidence" value="ECO:0007669"/>
    <property type="project" value="InterPro"/>
</dbReference>
<evidence type="ECO:0000256" key="2">
    <source>
        <dbReference type="ARBA" id="ARBA00022729"/>
    </source>
</evidence>
<comment type="subcellular location">
    <subcellularLocation>
        <location evidence="1">Membrane</location>
    </subcellularLocation>
</comment>
<accession>A0A225DNL4</accession>
<keyword evidence="7" id="KW-1185">Reference proteome</keyword>
<evidence type="ECO:0000313" key="6">
    <source>
        <dbReference type="EMBL" id="OWK43070.1"/>
    </source>
</evidence>
<comment type="similarity">
    <text evidence="4">Belongs to the bacterial secretin family.</text>
</comment>
<sequence length="369" mass="39761">MKLVRGTIRPYAWNELGGPGTVRFDAEKGELVVTQTAEVQAEVADLIASLRNKLRTQIMVELTVIECAEPSCERIGVDFIGNAPAGAAGSIRTVTELTPIAKLIREANSGGAVDSARLTQLLAAAKADGNIDILYRPQMLLTEGVVSRFEISQEHKFLTGLDVSMGNDGVVQKPRYEAVREGIRINLTPTLSTDKKTIALTLDYETARLDKMDPVAPVAVSGDPATGEQPPLLLQKPRVQRAATQVEVTVRPGVTAVVVGPKVTRETRTEFALPVVSKIPYLNRLFRNVAIGRTEAQQLILVTAQLQSTDGEPACPEAKVCPQEAKATTEATRLVGEYRKACAAGRSEEALKFAMQALACDPKCFADGR</sequence>
<evidence type="ECO:0000256" key="1">
    <source>
        <dbReference type="ARBA" id="ARBA00004370"/>
    </source>
</evidence>
<gene>
    <name evidence="6" type="ORF">FRUB_02669</name>
</gene>
<keyword evidence="3" id="KW-0472">Membrane</keyword>